<keyword evidence="2" id="KW-1185">Reference proteome</keyword>
<evidence type="ECO:0000313" key="2">
    <source>
        <dbReference type="Proteomes" id="UP001589733"/>
    </source>
</evidence>
<dbReference type="Proteomes" id="UP001589733">
    <property type="component" value="Unassembled WGS sequence"/>
</dbReference>
<dbReference type="SUPFAM" id="SSF52540">
    <property type="entry name" value="P-loop containing nucleoside triphosphate hydrolases"/>
    <property type="match status" value="1"/>
</dbReference>
<accession>A0ABV6B0V4</accession>
<sequence>MIGPDALGLDWRGILADLRAHLPPMHGTAGAVRGSLRWLETEMRARGANPASVRNIVYRDIGTPADKTALAGILTELAREAGRPLPTTSLPSAPAPLPDELELLGRSKKRAYKQFLAGVRAGRTSRMIVTGRRGAGKTVLLDHLASALAAEHVPVLRLSLAGDVSGQLPAPPSAGRSFAALAAAQADAARAALVGREGVLLARITADLNFAGELPRLPDGTPVSSAVWATEHLLRRAPAGLAVLLALEDAAEVEAHLPAGVAELIELRPPTPAEARAYLMARLGIGRAAADALVRETGRNLDRLTLLASVGRGEAGQGESGAAQLLADPDIRALAAALAGLSVPPVAGALPDAALQAALGYSPAVLPTHARALLSGSAALGWTPAAVLLAALPLVPTAEAQAAARRLVAVFQGLEDEAVTELSGFALAALTLLQDWPALAAQVSRRPDDARYLPPLWGAIRGSAAQGSAEKAGASGEALETLARALATHHAGRGEYGDPRARDALFTLLESPRDPVRAWARIKLAESSVDAGNFEAARGQLAHPDLGGLLAASSALAPDSTSPRLTWPASSWTVAAQADALLVQAALARWSGDLDAATRAATDPRTAQGGPRAALWRGLIAKDAGHWPEALSALQSVPPSSPLLSARARYQEGDLRLRLGQPAAALQALEDAAERLPRAGGSAEETARVLARAATAQRRLGAPAQGLALLRRALGLLPATETAPRAAESRPREDALPRARLLSEGLPILLALGRPDEALAQAAAALGLLSGVLTVPGSRQAEAEYRLRRTQYRLALGYLTRGIGLPYLYPFCGPRRDHPDLQQARHLLDRLLRPAAEALGTSEPDREQVLTFDILLTRALADPAPDSALSFAERALAMTDHPYAAAQAQAIRAEAQMRAGQSGLALADINRAHALLRRVSLGVGGGPDQTSTVHAPDPGLAAQLLALELRATIGEGAGALLWLRTALQDPALHPFRAGVWREAGRALEAHHPASQSVLHRLYPASSLARTDTLRIRDRLWILEGELQGQD</sequence>
<dbReference type="InterPro" id="IPR011990">
    <property type="entry name" value="TPR-like_helical_dom_sf"/>
</dbReference>
<dbReference type="InterPro" id="IPR019734">
    <property type="entry name" value="TPR_rpt"/>
</dbReference>
<proteinExistence type="predicted"/>
<evidence type="ECO:0000313" key="1">
    <source>
        <dbReference type="EMBL" id="MFB9992615.1"/>
    </source>
</evidence>
<dbReference type="SMART" id="SM00028">
    <property type="entry name" value="TPR"/>
    <property type="match status" value="3"/>
</dbReference>
<dbReference type="SUPFAM" id="SSF48452">
    <property type="entry name" value="TPR-like"/>
    <property type="match status" value="1"/>
</dbReference>
<organism evidence="1 2">
    <name type="scientific">Deinococcus oregonensis</name>
    <dbReference type="NCBI Taxonomy" id="1805970"/>
    <lineage>
        <taxon>Bacteria</taxon>
        <taxon>Thermotogati</taxon>
        <taxon>Deinococcota</taxon>
        <taxon>Deinococci</taxon>
        <taxon>Deinococcales</taxon>
        <taxon>Deinococcaceae</taxon>
        <taxon>Deinococcus</taxon>
    </lineage>
</organism>
<reference evidence="1 2" key="1">
    <citation type="submission" date="2024-09" db="EMBL/GenBank/DDBJ databases">
        <authorList>
            <person name="Sun Q."/>
            <person name="Mori K."/>
        </authorList>
    </citation>
    <scope>NUCLEOTIDE SEQUENCE [LARGE SCALE GENOMIC DNA]</scope>
    <source>
        <strain evidence="1 2">JCM 13503</strain>
    </source>
</reference>
<protein>
    <recommendedName>
        <fullName evidence="3">Orc1-like AAA ATPase domain-containing protein</fullName>
    </recommendedName>
</protein>
<comment type="caution">
    <text evidence="1">The sequence shown here is derived from an EMBL/GenBank/DDBJ whole genome shotgun (WGS) entry which is preliminary data.</text>
</comment>
<dbReference type="Gene3D" id="1.25.40.10">
    <property type="entry name" value="Tetratricopeptide repeat domain"/>
    <property type="match status" value="1"/>
</dbReference>
<name>A0ABV6B0V4_9DEIO</name>
<dbReference type="InterPro" id="IPR027417">
    <property type="entry name" value="P-loop_NTPase"/>
</dbReference>
<dbReference type="EMBL" id="JBHLYR010000032">
    <property type="protein sequence ID" value="MFB9992615.1"/>
    <property type="molecule type" value="Genomic_DNA"/>
</dbReference>
<evidence type="ECO:0008006" key="3">
    <source>
        <dbReference type="Google" id="ProtNLM"/>
    </source>
</evidence>
<gene>
    <name evidence="1" type="ORF">ACFFLM_11615</name>
</gene>
<dbReference type="RefSeq" id="WP_380009850.1">
    <property type="nucleotide sequence ID" value="NZ_JBHLYR010000032.1"/>
</dbReference>